<keyword evidence="2" id="KW-1185">Reference proteome</keyword>
<dbReference type="Proteomes" id="UP000294567">
    <property type="component" value="Unassembled WGS sequence"/>
</dbReference>
<accession>A0A4R3KTS7</accession>
<evidence type="ECO:0000313" key="2">
    <source>
        <dbReference type="Proteomes" id="UP000294567"/>
    </source>
</evidence>
<dbReference type="AlphaFoldDB" id="A0A4R3KTS7"/>
<dbReference type="EMBL" id="SMAE01000009">
    <property type="protein sequence ID" value="TCS87983.1"/>
    <property type="molecule type" value="Genomic_DNA"/>
</dbReference>
<gene>
    <name evidence="1" type="ORF">EDD65_10923</name>
</gene>
<protein>
    <recommendedName>
        <fullName evidence="3">Peptide subunit release factor 1 (ERF1)</fullName>
    </recommendedName>
</protein>
<sequence>MLYEIVNDFPNEILKAKEPPFISLYQPTHRHRPENKQDLIRYKNLVQDIENSLKQKYPKKEIKSIMKPFYALAEERIFWNHTYDGLAILAAEGKCVIYNLQRPVKELAVVADSFHIKPLIRIFQSADRYHILGLNRNEFTLYEGNRYGFEEVELDPDVPRTAKEVLGEDYTESYITTGTYGGTGSGIFHGHGSRKEEIDKDIERFFRYVDRFVLENYSKPTGLPLILVALPEYHSLFKNISHNPYLMEEGIKTAHNAFTIDELKENVWEKIEPLYLEKTKKLVERYELARSKFLGSDDLAQVARAAFENNIDTILIEADRIIPGKVNPLNGKLEKGDLEHPDFDDILDDLAEIVFRNRGEVVVLPKERMPSNTGVAAIFRY</sequence>
<organism evidence="1 2">
    <name type="scientific">Keratinibaculum paraultunense</name>
    <dbReference type="NCBI Taxonomy" id="1278232"/>
    <lineage>
        <taxon>Bacteria</taxon>
        <taxon>Bacillati</taxon>
        <taxon>Bacillota</taxon>
        <taxon>Tissierellia</taxon>
        <taxon>Tissierellales</taxon>
        <taxon>Tepidimicrobiaceae</taxon>
        <taxon>Keratinibaculum</taxon>
    </lineage>
</organism>
<dbReference type="Pfam" id="PF18845">
    <property type="entry name" value="baeRF_family3"/>
    <property type="match status" value="1"/>
</dbReference>
<name>A0A4R3KTS7_9FIRM</name>
<dbReference type="RefSeq" id="WP_158280028.1">
    <property type="nucleotide sequence ID" value="NZ_CP068564.1"/>
</dbReference>
<evidence type="ECO:0008006" key="3">
    <source>
        <dbReference type="Google" id="ProtNLM"/>
    </source>
</evidence>
<evidence type="ECO:0000313" key="1">
    <source>
        <dbReference type="EMBL" id="TCS87983.1"/>
    </source>
</evidence>
<comment type="caution">
    <text evidence="1">The sequence shown here is derived from an EMBL/GenBank/DDBJ whole genome shotgun (WGS) entry which is preliminary data.</text>
</comment>
<dbReference type="OrthoDB" id="4393931at2"/>
<reference evidence="1 2" key="1">
    <citation type="submission" date="2019-03" db="EMBL/GenBank/DDBJ databases">
        <title>Genomic Encyclopedia of Type Strains, Phase IV (KMG-IV): sequencing the most valuable type-strain genomes for metagenomic binning, comparative biology and taxonomic classification.</title>
        <authorList>
            <person name="Goeker M."/>
        </authorList>
    </citation>
    <scope>NUCLEOTIDE SEQUENCE [LARGE SCALE GENOMIC DNA]</scope>
    <source>
        <strain evidence="1 2">DSM 26752</strain>
    </source>
</reference>
<proteinExistence type="predicted"/>
<dbReference type="InterPro" id="IPR041289">
    <property type="entry name" value="Bact_RF_family3"/>
</dbReference>